<dbReference type="InterPro" id="IPR000326">
    <property type="entry name" value="PAP2/HPO"/>
</dbReference>
<accession>A0A1H4VPB5</accession>
<dbReference type="EMBL" id="FNTJ01000002">
    <property type="protein sequence ID" value="SEC82710.1"/>
    <property type="molecule type" value="Genomic_DNA"/>
</dbReference>
<feature type="transmembrane region" description="Helical" evidence="1">
    <location>
        <begin position="213"/>
        <end position="232"/>
    </location>
</feature>
<feature type="domain" description="Phosphatidic acid phosphatase type 2/haloperoxidase" evidence="2">
    <location>
        <begin position="142"/>
        <end position="233"/>
    </location>
</feature>
<reference evidence="4" key="1">
    <citation type="submission" date="2016-10" db="EMBL/GenBank/DDBJ databases">
        <authorList>
            <person name="Varghese N."/>
            <person name="Submissions S."/>
        </authorList>
    </citation>
    <scope>NUCLEOTIDE SEQUENCE [LARGE SCALE GENOMIC DNA]</scope>
    <source>
        <strain evidence="4">DSM 9751</strain>
    </source>
</reference>
<dbReference type="Proteomes" id="UP000198982">
    <property type="component" value="Unassembled WGS sequence"/>
</dbReference>
<protein>
    <submittedName>
        <fullName evidence="3">PAP2 superfamily protein</fullName>
    </submittedName>
</protein>
<evidence type="ECO:0000256" key="1">
    <source>
        <dbReference type="SAM" id="Phobius"/>
    </source>
</evidence>
<feature type="transmembrane region" description="Helical" evidence="1">
    <location>
        <begin position="12"/>
        <end position="32"/>
    </location>
</feature>
<dbReference type="RefSeq" id="WP_092318621.1">
    <property type="nucleotide sequence ID" value="NZ_FNTJ01000002.1"/>
</dbReference>
<dbReference type="SUPFAM" id="SSF48317">
    <property type="entry name" value="Acid phosphatase/Vanadium-dependent haloperoxidase"/>
    <property type="match status" value="1"/>
</dbReference>
<evidence type="ECO:0000259" key="2">
    <source>
        <dbReference type="Pfam" id="PF01569"/>
    </source>
</evidence>
<keyword evidence="4" id="KW-1185">Reference proteome</keyword>
<feature type="transmembrane region" description="Helical" evidence="1">
    <location>
        <begin position="187"/>
        <end position="207"/>
    </location>
</feature>
<proteinExistence type="predicted"/>
<feature type="transmembrane region" description="Helical" evidence="1">
    <location>
        <begin position="162"/>
        <end position="180"/>
    </location>
</feature>
<evidence type="ECO:0000313" key="3">
    <source>
        <dbReference type="EMBL" id="SEC82710.1"/>
    </source>
</evidence>
<keyword evidence="1" id="KW-1133">Transmembrane helix</keyword>
<name>A0A1H4VPB5_9PSED</name>
<gene>
    <name evidence="3" type="ORF">SAMN05216178_5024</name>
</gene>
<sequence>MNNPGLFQARWNLGKLVLCNLLPLALLGFWLWPTGQMYCLMFDEWLFRHLNTPLATNSTWLHIWAVASLRPFDIVVGLIMLGLLIRGDWVFKAVDVRRAFFGFLSILILMVVIRALFSKLVALMNWQHNSPSMVLEGAVHMSDYFPAWEKTWELKDRSSQSFPGDHASVLLIWGLFMGLFSRSVGQFLIVWGLTLLFMMPRLVAGAHWGQDDYIGGVLLAVLALGWGYYTPYAARMSNFLLRLTHPLFKLVSRMPLLSRMNVVRASSLLR</sequence>
<dbReference type="InterPro" id="IPR036938">
    <property type="entry name" value="PAP2/HPO_sf"/>
</dbReference>
<evidence type="ECO:0000313" key="4">
    <source>
        <dbReference type="Proteomes" id="UP000198982"/>
    </source>
</evidence>
<dbReference type="AlphaFoldDB" id="A0A1H4VPB5"/>
<keyword evidence="1" id="KW-0472">Membrane</keyword>
<feature type="transmembrane region" description="Helical" evidence="1">
    <location>
        <begin position="61"/>
        <end position="87"/>
    </location>
</feature>
<keyword evidence="1" id="KW-0812">Transmembrane</keyword>
<dbReference type="Pfam" id="PF01569">
    <property type="entry name" value="PAP2"/>
    <property type="match status" value="1"/>
</dbReference>
<organism evidence="3 4">
    <name type="scientific">Pseudomonas saponiphila</name>
    <dbReference type="NCBI Taxonomy" id="556534"/>
    <lineage>
        <taxon>Bacteria</taxon>
        <taxon>Pseudomonadati</taxon>
        <taxon>Pseudomonadota</taxon>
        <taxon>Gammaproteobacteria</taxon>
        <taxon>Pseudomonadales</taxon>
        <taxon>Pseudomonadaceae</taxon>
        <taxon>Pseudomonas</taxon>
    </lineage>
</organism>
<feature type="transmembrane region" description="Helical" evidence="1">
    <location>
        <begin position="99"/>
        <end position="117"/>
    </location>
</feature>